<evidence type="ECO:0000313" key="5">
    <source>
        <dbReference type="Proteomes" id="UP001152888"/>
    </source>
</evidence>
<dbReference type="GO" id="GO:0006508">
    <property type="term" value="P:proteolysis"/>
    <property type="evidence" value="ECO:0007669"/>
    <property type="project" value="InterPro"/>
</dbReference>
<dbReference type="GO" id="GO:0004222">
    <property type="term" value="F:metalloendopeptidase activity"/>
    <property type="evidence" value="ECO:0007669"/>
    <property type="project" value="InterPro"/>
</dbReference>
<evidence type="ECO:0000313" key="4">
    <source>
        <dbReference type="EMBL" id="CAH1968437.1"/>
    </source>
</evidence>
<sequence>QIRESLNSSVSPCENVWEAACGSWLRNNPLPKDRSIWNYKQQVVRKELEQVRDIIATLELPLHTNTLGWKLRHLYESCVNVDDVNAERDTPLKNIISELGKLHEN</sequence>
<dbReference type="Gene3D" id="1.10.1380.10">
    <property type="entry name" value="Neutral endopeptidase , domain2"/>
    <property type="match status" value="1"/>
</dbReference>
<feature type="domain" description="Peptidase M13 N-terminal" evidence="3">
    <location>
        <begin position="12"/>
        <end position="101"/>
    </location>
</feature>
<gene>
    <name evidence="4" type="ORF">ACAOBT_LOCUS7842</name>
</gene>
<dbReference type="InterPro" id="IPR042089">
    <property type="entry name" value="Peptidase_M13_dom_2"/>
</dbReference>
<dbReference type="Pfam" id="PF05649">
    <property type="entry name" value="Peptidase_M13_N"/>
    <property type="match status" value="1"/>
</dbReference>
<organism evidence="4 5">
    <name type="scientific">Acanthoscelides obtectus</name>
    <name type="common">Bean weevil</name>
    <name type="synonym">Bruchus obtectus</name>
    <dbReference type="NCBI Taxonomy" id="200917"/>
    <lineage>
        <taxon>Eukaryota</taxon>
        <taxon>Metazoa</taxon>
        <taxon>Ecdysozoa</taxon>
        <taxon>Arthropoda</taxon>
        <taxon>Hexapoda</taxon>
        <taxon>Insecta</taxon>
        <taxon>Pterygota</taxon>
        <taxon>Neoptera</taxon>
        <taxon>Endopterygota</taxon>
        <taxon>Coleoptera</taxon>
        <taxon>Polyphaga</taxon>
        <taxon>Cucujiformia</taxon>
        <taxon>Chrysomeloidea</taxon>
        <taxon>Chrysomelidae</taxon>
        <taxon>Bruchinae</taxon>
        <taxon>Bruchini</taxon>
        <taxon>Acanthoscelides</taxon>
    </lineage>
</organism>
<dbReference type="Proteomes" id="UP001152888">
    <property type="component" value="Unassembled WGS sequence"/>
</dbReference>
<dbReference type="SUPFAM" id="SSF55486">
    <property type="entry name" value="Metalloproteases ('zincins'), catalytic domain"/>
    <property type="match status" value="1"/>
</dbReference>
<keyword evidence="5" id="KW-1185">Reference proteome</keyword>
<dbReference type="OrthoDB" id="6758898at2759"/>
<proteinExistence type="inferred from homology"/>
<evidence type="ECO:0000256" key="1">
    <source>
        <dbReference type="ARBA" id="ARBA00004401"/>
    </source>
</evidence>
<dbReference type="EMBL" id="CAKOFQ010006752">
    <property type="protein sequence ID" value="CAH1968437.1"/>
    <property type="molecule type" value="Genomic_DNA"/>
</dbReference>
<dbReference type="InterPro" id="IPR000718">
    <property type="entry name" value="Peptidase_M13"/>
</dbReference>
<reference evidence="4" key="1">
    <citation type="submission" date="2022-03" db="EMBL/GenBank/DDBJ databases">
        <authorList>
            <person name="Sayadi A."/>
        </authorList>
    </citation>
    <scope>NUCLEOTIDE SEQUENCE</scope>
</reference>
<comment type="similarity">
    <text evidence="2">Belongs to the peptidase M13 family.</text>
</comment>
<evidence type="ECO:0000256" key="2">
    <source>
        <dbReference type="ARBA" id="ARBA00007357"/>
    </source>
</evidence>
<comment type="subcellular location">
    <subcellularLocation>
        <location evidence="1">Cell membrane</location>
        <topology evidence="1">Single-pass type II membrane protein</topology>
    </subcellularLocation>
</comment>
<comment type="caution">
    <text evidence="4">The sequence shown here is derived from an EMBL/GenBank/DDBJ whole genome shotgun (WGS) entry which is preliminary data.</text>
</comment>
<feature type="non-terminal residue" evidence="4">
    <location>
        <position position="1"/>
    </location>
</feature>
<dbReference type="Gene3D" id="3.40.390.10">
    <property type="entry name" value="Collagenase (Catalytic Domain)"/>
    <property type="match status" value="1"/>
</dbReference>
<accession>A0A9P0P3E6</accession>
<name>A0A9P0P3E6_ACAOB</name>
<dbReference type="AlphaFoldDB" id="A0A9P0P3E6"/>
<protein>
    <recommendedName>
        <fullName evidence="3">Peptidase M13 N-terminal domain-containing protein</fullName>
    </recommendedName>
</protein>
<dbReference type="GO" id="GO:0005886">
    <property type="term" value="C:plasma membrane"/>
    <property type="evidence" value="ECO:0007669"/>
    <property type="project" value="UniProtKB-SubCell"/>
</dbReference>
<dbReference type="InterPro" id="IPR024079">
    <property type="entry name" value="MetalloPept_cat_dom_sf"/>
</dbReference>
<dbReference type="InterPro" id="IPR008753">
    <property type="entry name" value="Peptidase_M13_N"/>
</dbReference>
<evidence type="ECO:0000259" key="3">
    <source>
        <dbReference type="Pfam" id="PF05649"/>
    </source>
</evidence>
<dbReference type="PROSITE" id="PS51885">
    <property type="entry name" value="NEPRILYSIN"/>
    <property type="match status" value="1"/>
</dbReference>